<evidence type="ECO:0000313" key="2">
    <source>
        <dbReference type="EMBL" id="KKK48608.1"/>
    </source>
</evidence>
<name>A0A0F8VW54_9ZZZZ</name>
<dbReference type="Pfam" id="PF04860">
    <property type="entry name" value="Phage_portal"/>
    <property type="match status" value="1"/>
</dbReference>
<organism evidence="2">
    <name type="scientific">marine sediment metagenome</name>
    <dbReference type="NCBI Taxonomy" id="412755"/>
    <lineage>
        <taxon>unclassified sequences</taxon>
        <taxon>metagenomes</taxon>
        <taxon>ecological metagenomes</taxon>
    </lineage>
</organism>
<dbReference type="EMBL" id="LAZR01068980">
    <property type="protein sequence ID" value="KKK48608.1"/>
    <property type="molecule type" value="Genomic_DNA"/>
</dbReference>
<protein>
    <recommendedName>
        <fullName evidence="3">Phage portal protein, HK97 family</fullName>
    </recommendedName>
</protein>
<feature type="region of interest" description="Disordered" evidence="1">
    <location>
        <begin position="148"/>
        <end position="194"/>
    </location>
</feature>
<reference evidence="2" key="1">
    <citation type="journal article" date="2015" name="Nature">
        <title>Complex archaea that bridge the gap between prokaryotes and eukaryotes.</title>
        <authorList>
            <person name="Spang A."/>
            <person name="Saw J.H."/>
            <person name="Jorgensen S.L."/>
            <person name="Zaremba-Niedzwiedzka K."/>
            <person name="Martijn J."/>
            <person name="Lind A.E."/>
            <person name="van Eijk R."/>
            <person name="Schleper C."/>
            <person name="Guy L."/>
            <person name="Ettema T.J."/>
        </authorList>
    </citation>
    <scope>NUCLEOTIDE SEQUENCE</scope>
</reference>
<gene>
    <name evidence="2" type="ORF">LCGC14_3143420</name>
</gene>
<comment type="caution">
    <text evidence="2">The sequence shown here is derived from an EMBL/GenBank/DDBJ whole genome shotgun (WGS) entry which is preliminary data.</text>
</comment>
<evidence type="ECO:0008006" key="3">
    <source>
        <dbReference type="Google" id="ProtNLM"/>
    </source>
</evidence>
<accession>A0A0F8VW54</accession>
<dbReference type="AlphaFoldDB" id="A0A0F8VW54"/>
<sequence>MKADIEEKYSGAGNSGRPLLLEGGLDWKEMGLSPVDMDWLNGKHTSARDIAMALGMPAQMLGIPGDNTHRNMEEARLWLWEQTIIPILNFIIWEFNWWLTPLFGENLELVFDLDDVPALITRRHVLWDKVTKSDFLTINEKRKAVGFEPRPEGDVIMVPSKNQELGAEPEEDDDDEKPKNENVVKLPPKKTVKK</sequence>
<proteinExistence type="predicted"/>
<dbReference type="InterPro" id="IPR006944">
    <property type="entry name" value="Phage/GTA_portal"/>
</dbReference>
<evidence type="ECO:0000256" key="1">
    <source>
        <dbReference type="SAM" id="MobiDB-lite"/>
    </source>
</evidence>